<gene>
    <name evidence="1" type="ORF">Touem01_00107</name>
</gene>
<sequence>MNKAQDNVEAAELQSWLVGNARAVRPANSTGLMGWALAALRAQSEEILKNAADTGCVPHTEQVITRQGNGANASRDVRGVV</sequence>
<reference evidence="1" key="1">
    <citation type="journal article" date="2024" name="J. Gen. Virol.">
        <title>Novel phages of Pseudomonas syringae unveil numerous potential auxiliary metabolic genes.</title>
        <authorList>
            <person name="Feltin C."/>
            <person name="Garneau J.R."/>
            <person name="Morris C.E."/>
            <person name="Berard A."/>
            <person name="Torres-Barcelo C."/>
        </authorList>
    </citation>
    <scope>NUCLEOTIDE SEQUENCE</scope>
</reference>
<protein>
    <submittedName>
        <fullName evidence="1">Uncharacterized protein</fullName>
    </submittedName>
</protein>
<name>A0AAU6W2D5_9VIRU</name>
<proteinExistence type="predicted"/>
<evidence type="ECO:0000313" key="1">
    <source>
        <dbReference type="EMBL" id="XAI70636.1"/>
    </source>
</evidence>
<organism evidence="1">
    <name type="scientific">Pseudomonas phage Touem01</name>
    <dbReference type="NCBI Taxonomy" id="3138548"/>
    <lineage>
        <taxon>Viruses</taxon>
    </lineage>
</organism>
<accession>A0AAU6W2D5</accession>
<dbReference type="EMBL" id="PP179325">
    <property type="protein sequence ID" value="XAI70636.1"/>
    <property type="molecule type" value="Genomic_DNA"/>
</dbReference>